<dbReference type="AlphaFoldDB" id="A0A419N3B8"/>
<proteinExistence type="predicted"/>
<accession>A0A419N3B8</accession>
<dbReference type="Proteomes" id="UP000284908">
    <property type="component" value="Unassembled WGS sequence"/>
</dbReference>
<comment type="caution">
    <text evidence="1">The sequence shown here is derived from an EMBL/GenBank/DDBJ whole genome shotgun (WGS) entry which is preliminary data.</text>
</comment>
<sequence>MTKKTACYLISRLMRQSRIYVMSSVEKVKDGGKRTVVYAEGYDPDIFADGGELHDACVAAVGGDDFAETLPLTPVVITALLEGQHDLQIQVTKTQILLDLAPVGKVA</sequence>
<dbReference type="Pfam" id="PF11284">
    <property type="entry name" value="DUF3085"/>
    <property type="match status" value="1"/>
</dbReference>
<name>A0A419N3B8_9GAMM</name>
<evidence type="ECO:0000313" key="2">
    <source>
        <dbReference type="Proteomes" id="UP000284908"/>
    </source>
</evidence>
<protein>
    <submittedName>
        <fullName evidence="1">DUF3085 domain-containing protein</fullName>
    </submittedName>
</protein>
<dbReference type="EMBL" id="RAHH01000035">
    <property type="protein sequence ID" value="RJT37396.1"/>
    <property type="molecule type" value="Genomic_DNA"/>
</dbReference>
<dbReference type="InterPro" id="IPR021436">
    <property type="entry name" value="DUF3085"/>
</dbReference>
<organism evidence="1 2">
    <name type="scientific">Rahnella woolbedingensis</name>
    <dbReference type="NCBI Taxonomy" id="1510574"/>
    <lineage>
        <taxon>Bacteria</taxon>
        <taxon>Pseudomonadati</taxon>
        <taxon>Pseudomonadota</taxon>
        <taxon>Gammaproteobacteria</taxon>
        <taxon>Enterobacterales</taxon>
        <taxon>Yersiniaceae</taxon>
        <taxon>Rahnella</taxon>
    </lineage>
</organism>
<reference evidence="1 2" key="1">
    <citation type="submission" date="2018-09" db="EMBL/GenBank/DDBJ databases">
        <authorList>
            <person name="Le Fleche-Mateos A."/>
        </authorList>
    </citation>
    <scope>NUCLEOTIDE SEQUENCE [LARGE SCALE GENOMIC DNA]</scope>
    <source>
        <strain evidence="1 2">DSM 27399</strain>
    </source>
</reference>
<gene>
    <name evidence="1" type="ORF">D6C13_22295</name>
</gene>
<evidence type="ECO:0000313" key="1">
    <source>
        <dbReference type="EMBL" id="RJT37396.1"/>
    </source>
</evidence>
<keyword evidence="2" id="KW-1185">Reference proteome</keyword>